<name>A0A810A3S5_9BRAD</name>
<dbReference type="EMBL" id="AP023095">
    <property type="protein sequence ID" value="BCE59209.1"/>
    <property type="molecule type" value="Genomic_DNA"/>
</dbReference>
<evidence type="ECO:0000313" key="6">
    <source>
        <dbReference type="EMBL" id="BCE82462.1"/>
    </source>
</evidence>
<dbReference type="EMBL" id="AP023098">
    <property type="protein sequence ID" value="BCE82462.1"/>
    <property type="molecule type" value="Genomic_DNA"/>
</dbReference>
<dbReference type="EMBL" id="AP023093">
    <property type="protein sequence ID" value="BCE41681.1"/>
    <property type="molecule type" value="Genomic_DNA"/>
</dbReference>
<dbReference type="EMBL" id="AP023092">
    <property type="protein sequence ID" value="BCE32903.1"/>
    <property type="molecule type" value="Genomic_DNA"/>
</dbReference>
<reference evidence="5" key="4">
    <citation type="submission" date="2020-05" db="EMBL/GenBank/DDBJ databases">
        <title>Complete genome sequence of Bradyrhizobium diazoefficiens XF6 isolated from soybean nodule.</title>
        <authorList>
            <person name="Noda R."/>
            <person name="Kakizaki K."/>
            <person name="Minamisawa K."/>
        </authorList>
    </citation>
    <scope>NUCLEOTIDE SEQUENCE</scope>
    <source>
        <strain evidence="5">XF6</strain>
    </source>
</reference>
<feature type="region of interest" description="Disordered" evidence="1">
    <location>
        <begin position="66"/>
        <end position="86"/>
    </location>
</feature>
<evidence type="ECO:0000313" key="5">
    <source>
        <dbReference type="EMBL" id="BCE67890.1"/>
    </source>
</evidence>
<evidence type="ECO:0000313" key="4">
    <source>
        <dbReference type="EMBL" id="BCE59209.1"/>
    </source>
</evidence>
<reference evidence="4" key="3">
    <citation type="submission" date="2020-05" db="EMBL/GenBank/DDBJ databases">
        <title>Complete genome sequence of Bradyrhizobium diazoefficiens XF5 isolated from soybean nodule.</title>
        <authorList>
            <person name="Noda R."/>
            <person name="Kakizaki K."/>
            <person name="Minamisawa K."/>
        </authorList>
    </citation>
    <scope>NUCLEOTIDE SEQUENCE</scope>
    <source>
        <strain evidence="4">XF5</strain>
    </source>
</reference>
<proteinExistence type="predicted"/>
<reference evidence="6" key="5">
    <citation type="submission" date="2020-05" db="EMBL/GenBank/DDBJ databases">
        <title>Complete genome sequence of Bradyrhizobium diazoefficiens XF9 isolated from soybean nodule.</title>
        <authorList>
            <person name="Noda R."/>
            <person name="Kakizaki K."/>
            <person name="Minamisawa K."/>
        </authorList>
    </citation>
    <scope>NUCLEOTIDE SEQUENCE</scope>
    <source>
        <strain evidence="6">XF9</strain>
    </source>
</reference>
<evidence type="ECO:0000313" key="2">
    <source>
        <dbReference type="EMBL" id="BCE32903.1"/>
    </source>
</evidence>
<reference evidence="2" key="1">
    <citation type="submission" date="2020-05" db="EMBL/GenBank/DDBJ databases">
        <title>Complete genome sequence of Bradyrhizobium diazoefficiens XF2 isolated from soybean nodule.</title>
        <authorList>
            <person name="Noda R."/>
            <person name="Kakizaki K."/>
            <person name="Minamisawa K."/>
        </authorList>
    </citation>
    <scope>NUCLEOTIDE SEQUENCE</scope>
    <source>
        <strain evidence="2">XF2</strain>
    </source>
</reference>
<accession>A0A810A3S5</accession>
<evidence type="ECO:0000313" key="3">
    <source>
        <dbReference type="EMBL" id="BCE41681.1"/>
    </source>
</evidence>
<evidence type="ECO:0000256" key="1">
    <source>
        <dbReference type="SAM" id="MobiDB-lite"/>
    </source>
</evidence>
<reference evidence="3" key="2">
    <citation type="submission" date="2020-05" db="EMBL/GenBank/DDBJ databases">
        <title>Complete genome sequence of Bradyrhizobium diazoefficiens XF3 isolated from soybean nodule.</title>
        <authorList>
            <person name="Noda R."/>
            <person name="Kakizaki K."/>
            <person name="Minamisawa K."/>
        </authorList>
    </citation>
    <scope>NUCLEOTIDE SEQUENCE</scope>
    <source>
        <strain evidence="3">XF3</strain>
    </source>
</reference>
<protein>
    <submittedName>
        <fullName evidence="4">Uncharacterized protein</fullName>
    </submittedName>
</protein>
<organism evidence="4">
    <name type="scientific">Bradyrhizobium diazoefficiens</name>
    <dbReference type="NCBI Taxonomy" id="1355477"/>
    <lineage>
        <taxon>Bacteria</taxon>
        <taxon>Pseudomonadati</taxon>
        <taxon>Pseudomonadota</taxon>
        <taxon>Alphaproteobacteria</taxon>
        <taxon>Hyphomicrobiales</taxon>
        <taxon>Nitrobacteraceae</taxon>
        <taxon>Bradyrhizobium</taxon>
    </lineage>
</organism>
<sequence length="86" mass="9165">MLALLRPVGKGKASALSEFGVKTSIVTTNSRAPGGQFVLHAKAPPGNPYDGHTLAEARRLRCHQTRAPAAIRHRARPAAASGWQRT</sequence>
<dbReference type="AlphaFoldDB" id="A0A810A3S5"/>
<gene>
    <name evidence="2" type="ORF">XF2B_66720</name>
    <name evidence="3" type="ORF">XF3B_67120</name>
    <name evidence="4" type="ORF">XF5B_67210</name>
    <name evidence="5" type="ORF">XF6B_66890</name>
    <name evidence="6" type="ORF">XF9B_38830</name>
</gene>
<dbReference type="EMBL" id="AP023096">
    <property type="protein sequence ID" value="BCE67890.1"/>
    <property type="molecule type" value="Genomic_DNA"/>
</dbReference>
<dbReference type="PANTHER" id="PTHR33803:SF3">
    <property type="entry name" value="BLL1974 PROTEIN"/>
    <property type="match status" value="1"/>
</dbReference>
<dbReference type="PANTHER" id="PTHR33803">
    <property type="entry name" value="IS1478 TRANSPOSASE"/>
    <property type="match status" value="1"/>
</dbReference>